<keyword evidence="8" id="KW-0658">Purine biosynthesis</keyword>
<evidence type="ECO:0000256" key="7">
    <source>
        <dbReference type="ARBA" id="ARBA00022741"/>
    </source>
</evidence>
<dbReference type="InterPro" id="IPR010730">
    <property type="entry name" value="HET"/>
</dbReference>
<gene>
    <name evidence="20" type="ORF">N8I77_007284</name>
</gene>
<dbReference type="HAMAP" id="MF_00138">
    <property type="entry name" value="GARS"/>
    <property type="match status" value="1"/>
</dbReference>
<evidence type="ECO:0000313" key="21">
    <source>
        <dbReference type="Proteomes" id="UP001265746"/>
    </source>
</evidence>
<keyword evidence="11" id="KW-0464">Manganese</keyword>
<dbReference type="Proteomes" id="UP001265746">
    <property type="component" value="Unassembled WGS sequence"/>
</dbReference>
<evidence type="ECO:0000256" key="18">
    <source>
        <dbReference type="SAM" id="MobiDB-lite"/>
    </source>
</evidence>
<keyword evidence="7 17" id="KW-0547">Nucleotide-binding</keyword>
<dbReference type="Gene3D" id="3.30.1330.10">
    <property type="entry name" value="PurM-like, N-terminal domain"/>
    <property type="match status" value="1"/>
</dbReference>
<evidence type="ECO:0000256" key="15">
    <source>
        <dbReference type="ARBA" id="ARBA00047843"/>
    </source>
</evidence>
<dbReference type="NCBIfam" id="TIGR00878">
    <property type="entry name" value="purM"/>
    <property type="match status" value="1"/>
</dbReference>
<dbReference type="InterPro" id="IPR010918">
    <property type="entry name" value="PurM-like_C_dom"/>
</dbReference>
<feature type="region of interest" description="Disordered" evidence="18">
    <location>
        <begin position="1313"/>
        <end position="1344"/>
    </location>
</feature>
<dbReference type="Pfam" id="PF01071">
    <property type="entry name" value="GARS_A"/>
    <property type="match status" value="1"/>
</dbReference>
<dbReference type="EMBL" id="JAUJFL010000004">
    <property type="protein sequence ID" value="KAK2604345.1"/>
    <property type="molecule type" value="Genomic_DNA"/>
</dbReference>
<dbReference type="FunFam" id="3.30.1330.10:FF:000001">
    <property type="entry name" value="Phosphoribosylformylglycinamidine cyclo-ligase"/>
    <property type="match status" value="1"/>
</dbReference>
<comment type="catalytic activity">
    <reaction evidence="16">
        <text>2-formamido-N(1)-(5-O-phospho-beta-D-ribosyl)acetamidine + ATP = 5-amino-1-(5-phospho-beta-D-ribosyl)imidazole + ADP + phosphate + H(+)</text>
        <dbReference type="Rhea" id="RHEA:23032"/>
        <dbReference type="ChEBI" id="CHEBI:15378"/>
        <dbReference type="ChEBI" id="CHEBI:30616"/>
        <dbReference type="ChEBI" id="CHEBI:43474"/>
        <dbReference type="ChEBI" id="CHEBI:137981"/>
        <dbReference type="ChEBI" id="CHEBI:147287"/>
        <dbReference type="ChEBI" id="CHEBI:456216"/>
        <dbReference type="EC" id="6.3.3.1"/>
    </reaction>
</comment>
<dbReference type="InterPro" id="IPR011761">
    <property type="entry name" value="ATP-grasp"/>
</dbReference>
<dbReference type="GO" id="GO:0046084">
    <property type="term" value="P:adenine biosynthetic process"/>
    <property type="evidence" value="ECO:0007669"/>
    <property type="project" value="TreeGrafter"/>
</dbReference>
<keyword evidence="10" id="KW-0460">Magnesium</keyword>
<dbReference type="InterPro" id="IPR037123">
    <property type="entry name" value="PRibGlycinamide_synth_C_sf"/>
</dbReference>
<comment type="pathway">
    <text evidence="2">Purine metabolism; IMP biosynthesis via de novo pathway; 5-amino-1-(5-phospho-D-ribosyl)imidazole from N(2)-formyl-N(1)-(5-phospho-D-ribosyl)glycinamide: step 2/2.</text>
</comment>
<dbReference type="Pfam" id="PF26639">
    <property type="entry name" value="Het-6_barrel"/>
    <property type="match status" value="1"/>
</dbReference>
<dbReference type="Gene3D" id="3.90.650.10">
    <property type="entry name" value="PurM-like C-terminal domain"/>
    <property type="match status" value="1"/>
</dbReference>
<dbReference type="InterPro" id="IPR020560">
    <property type="entry name" value="PRibGlycinamide_synth_C-dom"/>
</dbReference>
<dbReference type="NCBIfam" id="TIGR00877">
    <property type="entry name" value="purD"/>
    <property type="match status" value="1"/>
</dbReference>
<proteinExistence type="inferred from homology"/>
<dbReference type="InterPro" id="IPR000115">
    <property type="entry name" value="PRibGlycinamide_synth"/>
</dbReference>
<reference evidence="20" key="1">
    <citation type="submission" date="2023-06" db="EMBL/GenBank/DDBJ databases">
        <authorList>
            <person name="Noh H."/>
        </authorList>
    </citation>
    <scope>NUCLEOTIDE SEQUENCE</scope>
    <source>
        <strain evidence="20">DUCC20226</strain>
    </source>
</reference>
<dbReference type="SMART" id="SM01210">
    <property type="entry name" value="GARS_C"/>
    <property type="match status" value="1"/>
</dbReference>
<dbReference type="Pfam" id="PF02844">
    <property type="entry name" value="GARS_N"/>
    <property type="match status" value="1"/>
</dbReference>
<dbReference type="FunFam" id="3.90.650.10:FF:000007">
    <property type="entry name" value="Trifunctional purine biosynthetic protein adenosine-3"/>
    <property type="match status" value="1"/>
</dbReference>
<evidence type="ECO:0000256" key="11">
    <source>
        <dbReference type="ARBA" id="ARBA00023211"/>
    </source>
</evidence>
<dbReference type="InterPro" id="IPR016185">
    <property type="entry name" value="PreATP-grasp_dom_sf"/>
</dbReference>
<dbReference type="SUPFAM" id="SSF55326">
    <property type="entry name" value="PurM N-terminal domain-like"/>
    <property type="match status" value="1"/>
</dbReference>
<comment type="similarity">
    <text evidence="14">In the C-terminal section; belongs to the AIR synthase family.</text>
</comment>
<dbReference type="InterPro" id="IPR020561">
    <property type="entry name" value="PRibGlycinamid_synth_ATP-grasp"/>
</dbReference>
<dbReference type="SUPFAM" id="SSF51246">
    <property type="entry name" value="Rudiment single hybrid motif"/>
    <property type="match status" value="1"/>
</dbReference>
<dbReference type="FunFam" id="3.90.600.10:FF:000001">
    <property type="entry name" value="Trifunctional purine biosynthetic protein adenosine-3"/>
    <property type="match status" value="1"/>
</dbReference>
<comment type="catalytic activity">
    <reaction evidence="15">
        <text>5-phospho-beta-D-ribosylamine + glycine + ATP = N(1)-(5-phospho-beta-D-ribosyl)glycinamide + ADP + phosphate + H(+)</text>
        <dbReference type="Rhea" id="RHEA:17453"/>
        <dbReference type="ChEBI" id="CHEBI:15378"/>
        <dbReference type="ChEBI" id="CHEBI:30616"/>
        <dbReference type="ChEBI" id="CHEBI:43474"/>
        <dbReference type="ChEBI" id="CHEBI:57305"/>
        <dbReference type="ChEBI" id="CHEBI:58681"/>
        <dbReference type="ChEBI" id="CHEBI:143788"/>
        <dbReference type="ChEBI" id="CHEBI:456216"/>
        <dbReference type="EC" id="6.3.4.13"/>
    </reaction>
</comment>
<comment type="function">
    <text evidence="13">Catalyzes the second and fifth step in the 'de novo' purine biosynthesis pathway; contains phosphoribosylamine--glycine ligase (GARS) and phosphoribosylformylglycinamidine cyclo-ligase (AIRS) activities.</text>
</comment>
<evidence type="ECO:0000256" key="16">
    <source>
        <dbReference type="ARBA" id="ARBA00049057"/>
    </source>
</evidence>
<accession>A0AAD9W3X8</accession>
<keyword evidence="6" id="KW-0479">Metal-binding</keyword>
<evidence type="ECO:0000256" key="17">
    <source>
        <dbReference type="PROSITE-ProRule" id="PRU00409"/>
    </source>
</evidence>
<dbReference type="InterPro" id="IPR016188">
    <property type="entry name" value="PurM-like_N"/>
</dbReference>
<dbReference type="Pfam" id="PF02769">
    <property type="entry name" value="AIRS_C"/>
    <property type="match status" value="1"/>
</dbReference>
<evidence type="ECO:0000256" key="5">
    <source>
        <dbReference type="ARBA" id="ARBA00022598"/>
    </source>
</evidence>
<dbReference type="InterPro" id="IPR013815">
    <property type="entry name" value="ATP_grasp_subdomain_1"/>
</dbReference>
<evidence type="ECO:0000256" key="12">
    <source>
        <dbReference type="ARBA" id="ARBA00023268"/>
    </source>
</evidence>
<dbReference type="GO" id="GO:0005524">
    <property type="term" value="F:ATP binding"/>
    <property type="evidence" value="ECO:0007669"/>
    <property type="project" value="UniProtKB-UniRule"/>
</dbReference>
<dbReference type="GO" id="GO:0006189">
    <property type="term" value="P:'de novo' IMP biosynthetic process"/>
    <property type="evidence" value="ECO:0007669"/>
    <property type="project" value="InterPro"/>
</dbReference>
<keyword evidence="21" id="KW-1185">Reference proteome</keyword>
<dbReference type="InterPro" id="IPR020562">
    <property type="entry name" value="PRibGlycinamide_synth_N"/>
</dbReference>
<evidence type="ECO:0000313" key="20">
    <source>
        <dbReference type="EMBL" id="KAK2604345.1"/>
    </source>
</evidence>
<evidence type="ECO:0000256" key="4">
    <source>
        <dbReference type="ARBA" id="ARBA00007423"/>
    </source>
</evidence>
<dbReference type="PROSITE" id="PS50975">
    <property type="entry name" value="ATP_GRASP"/>
    <property type="match status" value="1"/>
</dbReference>
<dbReference type="InterPro" id="IPR036921">
    <property type="entry name" value="PurM-like_N_sf"/>
</dbReference>
<organism evidence="20 21">
    <name type="scientific">Phomopsis amygdali</name>
    <name type="common">Fusicoccum amygdali</name>
    <dbReference type="NCBI Taxonomy" id="1214568"/>
    <lineage>
        <taxon>Eukaryota</taxon>
        <taxon>Fungi</taxon>
        <taxon>Dikarya</taxon>
        <taxon>Ascomycota</taxon>
        <taxon>Pezizomycotina</taxon>
        <taxon>Sordariomycetes</taxon>
        <taxon>Sordariomycetidae</taxon>
        <taxon>Diaporthales</taxon>
        <taxon>Diaporthaceae</taxon>
        <taxon>Diaporthe</taxon>
    </lineage>
</organism>
<evidence type="ECO:0000256" key="8">
    <source>
        <dbReference type="ARBA" id="ARBA00022755"/>
    </source>
</evidence>
<dbReference type="InterPro" id="IPR011054">
    <property type="entry name" value="Rudment_hybrid_motif"/>
</dbReference>
<comment type="cofactor">
    <cofactor evidence="1">
        <name>Mg(2+)</name>
        <dbReference type="ChEBI" id="CHEBI:18420"/>
    </cofactor>
</comment>
<dbReference type="GO" id="GO:0004637">
    <property type="term" value="F:phosphoribosylamine-glycine ligase activity"/>
    <property type="evidence" value="ECO:0007669"/>
    <property type="project" value="UniProtKB-EC"/>
</dbReference>
<dbReference type="HAMAP" id="MF_00741">
    <property type="entry name" value="AIRS"/>
    <property type="match status" value="1"/>
</dbReference>
<comment type="caution">
    <text evidence="20">The sequence shown here is derived from an EMBL/GenBank/DDBJ whole genome shotgun (WGS) entry which is preliminary data.</text>
</comment>
<dbReference type="CDD" id="cd02196">
    <property type="entry name" value="PurM"/>
    <property type="match status" value="1"/>
</dbReference>
<dbReference type="GO" id="GO:0004641">
    <property type="term" value="F:phosphoribosylformylglycinamidine cyclo-ligase activity"/>
    <property type="evidence" value="ECO:0007669"/>
    <property type="project" value="UniProtKB-EC"/>
</dbReference>
<dbReference type="Gene3D" id="3.30.1490.20">
    <property type="entry name" value="ATP-grasp fold, A domain"/>
    <property type="match status" value="1"/>
</dbReference>
<dbReference type="Gene3D" id="3.40.50.20">
    <property type="match status" value="1"/>
</dbReference>
<dbReference type="Pfam" id="PF00586">
    <property type="entry name" value="AIRS"/>
    <property type="match status" value="1"/>
</dbReference>
<dbReference type="FunFam" id="3.30.470.20:FF:000018">
    <property type="entry name" value="Trifunctional purine biosynthetic protein adenosine-3"/>
    <property type="match status" value="1"/>
</dbReference>
<dbReference type="PROSITE" id="PS00184">
    <property type="entry name" value="GARS"/>
    <property type="match status" value="1"/>
</dbReference>
<comment type="similarity">
    <text evidence="4">In the N-terminal section; belongs to the GARS family.</text>
</comment>
<dbReference type="SUPFAM" id="SSF56059">
    <property type="entry name" value="Glutathione synthetase ATP-binding domain-like"/>
    <property type="match status" value="1"/>
</dbReference>
<evidence type="ECO:0000259" key="19">
    <source>
        <dbReference type="PROSITE" id="PS50975"/>
    </source>
</evidence>
<evidence type="ECO:0000256" key="6">
    <source>
        <dbReference type="ARBA" id="ARBA00022723"/>
    </source>
</evidence>
<evidence type="ECO:0000256" key="13">
    <source>
        <dbReference type="ARBA" id="ARBA00029388"/>
    </source>
</evidence>
<dbReference type="Pfam" id="PF02843">
    <property type="entry name" value="GARS_C"/>
    <property type="match status" value="1"/>
</dbReference>
<dbReference type="SMART" id="SM01209">
    <property type="entry name" value="GARS_A"/>
    <property type="match status" value="1"/>
</dbReference>
<dbReference type="GO" id="GO:0046872">
    <property type="term" value="F:metal ion binding"/>
    <property type="evidence" value="ECO:0007669"/>
    <property type="project" value="UniProtKB-KW"/>
</dbReference>
<feature type="domain" description="ATP-grasp" evidence="19">
    <location>
        <begin position="115"/>
        <end position="323"/>
    </location>
</feature>
<dbReference type="SUPFAM" id="SSF56042">
    <property type="entry name" value="PurM C-terminal domain-like"/>
    <property type="match status" value="1"/>
</dbReference>
<dbReference type="PANTHER" id="PTHR10520:SF12">
    <property type="entry name" value="TRIFUNCTIONAL PURINE BIOSYNTHETIC PROTEIN ADENOSINE-3"/>
    <property type="match status" value="1"/>
</dbReference>
<evidence type="ECO:0000256" key="3">
    <source>
        <dbReference type="ARBA" id="ARBA00005174"/>
    </source>
</evidence>
<dbReference type="Pfam" id="PF06985">
    <property type="entry name" value="HET"/>
    <property type="match status" value="1"/>
</dbReference>
<dbReference type="InterPro" id="IPR020559">
    <property type="entry name" value="PRibGlycinamide_synth_CS"/>
</dbReference>
<dbReference type="PANTHER" id="PTHR10520">
    <property type="entry name" value="TRIFUNCTIONAL PURINE BIOSYNTHETIC PROTEIN ADENOSINE-3-RELATED"/>
    <property type="match status" value="1"/>
</dbReference>
<dbReference type="SUPFAM" id="SSF52440">
    <property type="entry name" value="PreATP-grasp domain"/>
    <property type="match status" value="1"/>
</dbReference>
<evidence type="ECO:0000256" key="14">
    <source>
        <dbReference type="ARBA" id="ARBA00029444"/>
    </source>
</evidence>
<name>A0AAD9W3X8_PHOAM</name>
<evidence type="ECO:0000256" key="2">
    <source>
        <dbReference type="ARBA" id="ARBA00004686"/>
    </source>
</evidence>
<comment type="pathway">
    <text evidence="3">Purine metabolism; IMP biosynthesis via de novo pathway; N(1)-(5-phospho-D-ribosyl)glycinamide from 5-phospho-alpha-D-ribose 1-diphosphate: step 2/2.</text>
</comment>
<dbReference type="GO" id="GO:0005829">
    <property type="term" value="C:cytosol"/>
    <property type="evidence" value="ECO:0007669"/>
    <property type="project" value="TreeGrafter"/>
</dbReference>
<feature type="compositionally biased region" description="Polar residues" evidence="18">
    <location>
        <begin position="1313"/>
        <end position="1323"/>
    </location>
</feature>
<evidence type="ECO:0000256" key="10">
    <source>
        <dbReference type="ARBA" id="ARBA00022842"/>
    </source>
</evidence>
<keyword evidence="12" id="KW-0511">Multifunctional enzyme</keyword>
<evidence type="ECO:0000256" key="1">
    <source>
        <dbReference type="ARBA" id="ARBA00001946"/>
    </source>
</evidence>
<dbReference type="InterPro" id="IPR004733">
    <property type="entry name" value="PurM_cligase"/>
</dbReference>
<dbReference type="Gene3D" id="3.90.600.10">
    <property type="entry name" value="Phosphoribosylglycinamide synthetase, C-terminal domain"/>
    <property type="match status" value="1"/>
</dbReference>
<dbReference type="InterPro" id="IPR036676">
    <property type="entry name" value="PurM-like_C_sf"/>
</dbReference>
<dbReference type="FunFam" id="3.40.50.20:FF:000006">
    <property type="entry name" value="Phosphoribosylamine--glycine ligase, chloroplastic"/>
    <property type="match status" value="1"/>
</dbReference>
<keyword evidence="9 17" id="KW-0067">ATP-binding</keyword>
<dbReference type="Gene3D" id="3.30.470.20">
    <property type="entry name" value="ATP-grasp fold, B domain"/>
    <property type="match status" value="1"/>
</dbReference>
<protein>
    <recommendedName>
        <fullName evidence="19">ATP-grasp domain-containing protein</fullName>
    </recommendedName>
</protein>
<keyword evidence="5" id="KW-0436">Ligase</keyword>
<sequence length="1470" mass="158330">MASQSLRILLIGNGGREHALAWKLSQSPLVESIIAVPGNGGTATCPKVTNNTSVSAEDFPGLVALAQQEKVSLVVPGPEAPLVAGIETFFTNVGIPCFGPSEAAARLEGSKTFSKDFMKKHNIPTAAYENFSDYEQAKAYIDSVQHDVVIKATGLAAGKGVIIPTTKEEAHQALKEIMVDQAFGSAGSEVVIEEFLAGDELSILSFCDGYTIKSLPPAQDHKRIFDGDQGPNTGGMGCYAPTNIATPELVARIDKEVLEPTIAGLRSDRMPFKGCLFTGLMITPNGPKVLEYNVRFGDPETQTVLPLLSEDTDLAEIMLACAKGYLSSVDFKVQPKFSATVVVAAGGYPNSYAKGTPMTVGTPAAGSDITIFHAGTKLAGSQLQTAGGRVIAANAIGSSLQEAVKKAYDEGIKLIQFENMFYRKDIAHRAFRKSGATPSAGLTYAQAGVSIDAGNELVEMIKKAVRSTARPGADAEIGGFGGEVDLSAAGYPNAPILVGAIDGVGTKLIIAQSMKKHDTVGIDLVAMNVNDLIVQGAEPVMFLDYYSCSKLEPSDAAAFVSGVAEGCRQSKCALVGGETAEMPGIYHGEDYDAAGAAIGVMRKEARLPRLTGMAEGDVLLGLGSNGVHSNGFSLVRRIVERAGLKYTDACPWDSSAGSVGESLLTPTRIYVQPLLKVLGQNLIKGLSHITGGGLTENVPRTLPKTLAAEIDVASWEAPAVFKWLKKAGGVEAKEMARTFNNGVGMVAVVSAADADQAVKVLEAEGEKVYRIGRLVKRIRVSQQNTATMLAWRRFYWHPKRPKTSADVFQVEQQLWGVLAGDRDSYWRRRAVESQESTTEELVLYAPLDGKRREIRLLEVSCLAQSDANERAFGARLVQVALDDNPTYLAITYAWGEPSAAGYFRDSNGVETPLGYNKATFEILSTLVAPGCKLHLWIDSICINQEDHDERASQVAIMGDIYRQAQQVVVFLGMADDATTRAMDLLQLTQGFIRANGDFLRPMSIDDFENLSRGAGLAPASWVDVAHLISRLWFTRAWVVQEVAVSSDVLVVCGHHAVTWRELCQLCGWIVDNNGILFGVMDHHAAASQMAHRDAPFRNALSIAAARSLQCTEKNPTILQQLLLSFRVFQASDPRDKIYSLLALALPTDRDEPDFHPNYRIGVEDLYTQVTRRILLRDAEILILSAAGVGHRRSLHLPSWVPDWTSPTEGTTLDEIAAAGNYHATEQGTRPIVSYDSQIPGMIALNGCVVDTIAKMSSECLGQGREGRLRYVQDIIAWIEEVLDMAGLADFTSSDQPNDSEGREAQKTALWKTLTASGSTAPQNDSRRRSQQPGGRRPPTERGFDTWLAERRECAAKWSLEGFNLDRAAREEVSGFAYHFARATRGRRFFVSSEGHLGLAAAGADVGDAVCVFRGIRTPFAIRESGTRGVGGGDNGSSAEVDYVLVGEVYHYGIVSGALGLYSPSGSIKLV</sequence>
<dbReference type="FunFam" id="3.30.1490.20:FF:000006">
    <property type="entry name" value="phosphoribosylamine--glycine ligase, chloroplastic-like"/>
    <property type="match status" value="1"/>
</dbReference>
<evidence type="ECO:0000256" key="9">
    <source>
        <dbReference type="ARBA" id="ARBA00022840"/>
    </source>
</evidence>